<dbReference type="Proteomes" id="UP000594836">
    <property type="component" value="Chromosome"/>
</dbReference>
<dbReference type="EMBL" id="CP065713">
    <property type="protein sequence ID" value="QPT10044.1"/>
    <property type="molecule type" value="Genomic_DNA"/>
</dbReference>
<dbReference type="InterPro" id="IPR057169">
    <property type="entry name" value="DUF7847"/>
</dbReference>
<evidence type="ECO:0000313" key="3">
    <source>
        <dbReference type="EMBL" id="NNG59106.1"/>
    </source>
</evidence>
<feature type="transmembrane region" description="Helical" evidence="1">
    <location>
        <begin position="89"/>
        <end position="116"/>
    </location>
</feature>
<accession>A0A7Y2PDQ7</accession>
<reference evidence="4 6" key="2">
    <citation type="submission" date="2020-12" db="EMBL/GenBank/DDBJ databases">
        <title>FDA dAtabase for Regulatory Grade micrObial Sequences (FDA-ARGOS): Supporting development and validation of Infectious Disease Dx tests.</title>
        <authorList>
            <person name="Sproer C."/>
            <person name="Gronow S."/>
            <person name="Severitt S."/>
            <person name="Schroder I."/>
            <person name="Tallon L."/>
            <person name="Sadzewicz L."/>
            <person name="Zhao X."/>
            <person name="Boylan J."/>
            <person name="Ott S."/>
            <person name="Bowen H."/>
            <person name="Vavikolanu K."/>
            <person name="Mehta A."/>
            <person name="Aluvathingal J."/>
            <person name="Nadendla S."/>
            <person name="Lowell S."/>
            <person name="Myers T."/>
            <person name="Yan Y."/>
            <person name="Sichtig H."/>
        </authorList>
    </citation>
    <scope>NUCLEOTIDE SEQUENCE [LARGE SCALE GENOMIC DNA]</scope>
    <source>
        <strain evidence="4 6">FDAARGOS_881</strain>
    </source>
</reference>
<evidence type="ECO:0000313" key="6">
    <source>
        <dbReference type="Proteomes" id="UP000594836"/>
    </source>
</evidence>
<proteinExistence type="predicted"/>
<keyword evidence="1" id="KW-0472">Membrane</keyword>
<evidence type="ECO:0000259" key="2">
    <source>
        <dbReference type="Pfam" id="PF25231"/>
    </source>
</evidence>
<dbReference type="Pfam" id="PF25231">
    <property type="entry name" value="DUF7847"/>
    <property type="match status" value="1"/>
</dbReference>
<feature type="domain" description="DUF7847" evidence="2">
    <location>
        <begin position="15"/>
        <end position="207"/>
    </location>
</feature>
<dbReference type="Proteomes" id="UP000550136">
    <property type="component" value="Unassembled WGS sequence"/>
</dbReference>
<keyword evidence="1" id="KW-0812">Transmembrane</keyword>
<name>A0A7Y2PDQ7_SPHPI</name>
<dbReference type="AlphaFoldDB" id="A0A7Y2PDQ7"/>
<gene>
    <name evidence="3" type="ORF">HKX06_17230</name>
    <name evidence="4" type="ORF">I6G38_07435</name>
</gene>
<evidence type="ECO:0000313" key="4">
    <source>
        <dbReference type="EMBL" id="QPT10044.1"/>
    </source>
</evidence>
<evidence type="ECO:0000313" key="5">
    <source>
        <dbReference type="Proteomes" id="UP000550136"/>
    </source>
</evidence>
<feature type="transmembrane region" description="Helical" evidence="1">
    <location>
        <begin position="35"/>
        <end position="68"/>
    </location>
</feature>
<feature type="transmembrane region" description="Helical" evidence="1">
    <location>
        <begin position="176"/>
        <end position="201"/>
    </location>
</feature>
<dbReference type="EMBL" id="JABEOU010000051">
    <property type="protein sequence ID" value="NNG59106.1"/>
    <property type="molecule type" value="Genomic_DNA"/>
</dbReference>
<feature type="transmembrane region" description="Helical" evidence="1">
    <location>
        <begin position="136"/>
        <end position="169"/>
    </location>
</feature>
<organism evidence="3 5">
    <name type="scientific">Sphingomonas paucimobilis</name>
    <name type="common">Pseudomonas paucimobilis</name>
    <dbReference type="NCBI Taxonomy" id="13689"/>
    <lineage>
        <taxon>Bacteria</taxon>
        <taxon>Pseudomonadati</taxon>
        <taxon>Pseudomonadota</taxon>
        <taxon>Alphaproteobacteria</taxon>
        <taxon>Sphingomonadales</taxon>
        <taxon>Sphingomonadaceae</taxon>
        <taxon>Sphingomonas</taxon>
    </lineage>
</organism>
<protein>
    <recommendedName>
        <fullName evidence="2">DUF7847 domain-containing protein</fullName>
    </recommendedName>
</protein>
<evidence type="ECO:0000256" key="1">
    <source>
        <dbReference type="SAM" id="Phobius"/>
    </source>
</evidence>
<sequence length="227" mass="23565">MAIGLGIWAQLAIMALATHPATTSAEASRAGLRRLLPLLGVAVVLGLVFALVVLVPVVVLGVSGFDFARAIAAQGNPALMPPMPPGAGLFVILYGLTAFILAFWVMARLMLTYAVVLNERRGLGAIRRSITLTRGMTWRLIGVTILFVILVFVTTAAAQGVTAIAFRLILGSGHQALVIGLASLVGSIVSAGFMTLAYVFIARLYVAAAGVPVVEAAEVTEDGSPTL</sequence>
<keyword evidence="1" id="KW-1133">Transmembrane helix</keyword>
<reference evidence="3 5" key="1">
    <citation type="submission" date="2020-05" db="EMBL/GenBank/DDBJ databases">
        <title>Draft Genome Sequences of Sphingomonas sp. Isolated from the International Space Station.</title>
        <authorList>
            <person name="Bijlani S."/>
            <person name="Singh N.K."/>
            <person name="Mason C.E."/>
            <person name="Wang C.C."/>
            <person name="Venkateswaran K."/>
        </authorList>
    </citation>
    <scope>NUCLEOTIDE SEQUENCE [LARGE SCALE GENOMIC DNA]</scope>
    <source>
        <strain evidence="3 5">FKI-L5-BR-P1</strain>
    </source>
</reference>